<evidence type="ECO:0000256" key="3">
    <source>
        <dbReference type="ARBA" id="ARBA00023125"/>
    </source>
</evidence>
<dbReference type="Proteomes" id="UP000298416">
    <property type="component" value="Unassembled WGS sequence"/>
</dbReference>
<dbReference type="AlphaFoldDB" id="A0A8X8ZPK3"/>
<dbReference type="SMART" id="SM00353">
    <property type="entry name" value="HLH"/>
    <property type="match status" value="1"/>
</dbReference>
<gene>
    <name evidence="9" type="ORF">SASPL_129592</name>
</gene>
<dbReference type="GO" id="GO:0090575">
    <property type="term" value="C:RNA polymerase II transcription regulator complex"/>
    <property type="evidence" value="ECO:0007669"/>
    <property type="project" value="TreeGrafter"/>
</dbReference>
<evidence type="ECO:0000259" key="8">
    <source>
        <dbReference type="PROSITE" id="PS50888"/>
    </source>
</evidence>
<evidence type="ECO:0000256" key="6">
    <source>
        <dbReference type="SAM" id="Coils"/>
    </source>
</evidence>
<comment type="subcellular location">
    <subcellularLocation>
        <location evidence="1">Nucleus</location>
    </subcellularLocation>
</comment>
<reference evidence="9" key="1">
    <citation type="submission" date="2018-01" db="EMBL/GenBank/DDBJ databases">
        <authorList>
            <person name="Mao J.F."/>
        </authorList>
    </citation>
    <scope>NUCLEOTIDE SEQUENCE</scope>
    <source>
        <strain evidence="9">Huo1</strain>
        <tissue evidence="9">Leaf</tissue>
    </source>
</reference>
<accession>A0A8X8ZPK3</accession>
<keyword evidence="4" id="KW-0804">Transcription</keyword>
<keyword evidence="6" id="KW-0175">Coiled coil</keyword>
<dbReference type="Pfam" id="PF00010">
    <property type="entry name" value="HLH"/>
    <property type="match status" value="1"/>
</dbReference>
<dbReference type="Gene3D" id="4.10.280.10">
    <property type="entry name" value="Helix-loop-helix DNA-binding domain"/>
    <property type="match status" value="1"/>
</dbReference>
<dbReference type="GO" id="GO:0046983">
    <property type="term" value="F:protein dimerization activity"/>
    <property type="evidence" value="ECO:0007669"/>
    <property type="project" value="InterPro"/>
</dbReference>
<evidence type="ECO:0000256" key="1">
    <source>
        <dbReference type="ARBA" id="ARBA00004123"/>
    </source>
</evidence>
<evidence type="ECO:0000256" key="4">
    <source>
        <dbReference type="ARBA" id="ARBA00023163"/>
    </source>
</evidence>
<evidence type="ECO:0000256" key="2">
    <source>
        <dbReference type="ARBA" id="ARBA00023015"/>
    </source>
</evidence>
<keyword evidence="7" id="KW-0472">Membrane</keyword>
<comment type="caution">
    <text evidence="9">The sequence shown here is derived from an EMBL/GenBank/DDBJ whole genome shotgun (WGS) entry which is preliminary data.</text>
</comment>
<dbReference type="PANTHER" id="PTHR13935:SF41">
    <property type="entry name" value="TRANSCRIPTION FACTOR ORG2-RELATED"/>
    <property type="match status" value="1"/>
</dbReference>
<dbReference type="PANTHER" id="PTHR13935">
    <property type="entry name" value="ACHAETE-SCUTE TRANSCRIPTION FACTOR-RELATED"/>
    <property type="match status" value="1"/>
</dbReference>
<name>A0A8X8ZPK3_SALSN</name>
<dbReference type="InterPro" id="IPR036638">
    <property type="entry name" value="HLH_DNA-bd_sf"/>
</dbReference>
<reference evidence="9" key="2">
    <citation type="submission" date="2020-08" db="EMBL/GenBank/DDBJ databases">
        <title>Plant Genome Project.</title>
        <authorList>
            <person name="Zhang R.-G."/>
        </authorList>
    </citation>
    <scope>NUCLEOTIDE SEQUENCE</scope>
    <source>
        <strain evidence="9">Huo1</strain>
        <tissue evidence="9">Leaf</tissue>
    </source>
</reference>
<dbReference type="EMBL" id="PNBA02000010">
    <property type="protein sequence ID" value="KAG6411509.1"/>
    <property type="molecule type" value="Genomic_DNA"/>
</dbReference>
<keyword evidence="10" id="KW-1185">Reference proteome</keyword>
<dbReference type="GO" id="GO:0000977">
    <property type="term" value="F:RNA polymerase II transcription regulatory region sequence-specific DNA binding"/>
    <property type="evidence" value="ECO:0007669"/>
    <property type="project" value="TreeGrafter"/>
</dbReference>
<keyword evidence="2" id="KW-0805">Transcription regulation</keyword>
<evidence type="ECO:0000313" key="9">
    <source>
        <dbReference type="EMBL" id="KAG6411509.1"/>
    </source>
</evidence>
<feature type="transmembrane region" description="Helical" evidence="7">
    <location>
        <begin position="185"/>
        <end position="201"/>
    </location>
</feature>
<proteinExistence type="predicted"/>
<keyword evidence="5" id="KW-0539">Nucleus</keyword>
<sequence length="202" mass="23365">MMGHEEENLSYFSRERRDTSDLQINDFIINGDDGDKKVKKLNLNASERYRRKKMDTLYANLRSLLPPQDLSKKLSITATISRVLNYITELQAEVERLKHKERFVSQKSHINLKKSSSNSAASATPISDVEVVIQICITKEENGSFSEAISRLEEEGFLMVNASCFQSFQSRLFYNLHFQAQEGQVILYICCIYMFVSYFYVV</sequence>
<dbReference type="GO" id="GO:0000981">
    <property type="term" value="F:DNA-binding transcription factor activity, RNA polymerase II-specific"/>
    <property type="evidence" value="ECO:0007669"/>
    <property type="project" value="TreeGrafter"/>
</dbReference>
<dbReference type="InterPro" id="IPR015660">
    <property type="entry name" value="MASH1/Ascl1a-like"/>
</dbReference>
<feature type="coiled-coil region" evidence="6">
    <location>
        <begin position="80"/>
        <end position="107"/>
    </location>
</feature>
<evidence type="ECO:0000256" key="7">
    <source>
        <dbReference type="SAM" id="Phobius"/>
    </source>
</evidence>
<dbReference type="OrthoDB" id="6106870at2759"/>
<keyword evidence="7" id="KW-0812">Transmembrane</keyword>
<feature type="domain" description="BHLH" evidence="8">
    <location>
        <begin position="38"/>
        <end position="90"/>
    </location>
</feature>
<dbReference type="PROSITE" id="PS50888">
    <property type="entry name" value="BHLH"/>
    <property type="match status" value="1"/>
</dbReference>
<dbReference type="SUPFAM" id="SSF47459">
    <property type="entry name" value="HLH, helix-loop-helix DNA-binding domain"/>
    <property type="match status" value="1"/>
</dbReference>
<protein>
    <recommendedName>
        <fullName evidence="8">BHLH domain-containing protein</fullName>
    </recommendedName>
</protein>
<evidence type="ECO:0000256" key="5">
    <source>
        <dbReference type="ARBA" id="ARBA00023242"/>
    </source>
</evidence>
<evidence type="ECO:0000313" key="10">
    <source>
        <dbReference type="Proteomes" id="UP000298416"/>
    </source>
</evidence>
<keyword evidence="7" id="KW-1133">Transmembrane helix</keyword>
<keyword evidence="3" id="KW-0238">DNA-binding</keyword>
<organism evidence="9">
    <name type="scientific">Salvia splendens</name>
    <name type="common">Scarlet sage</name>
    <dbReference type="NCBI Taxonomy" id="180675"/>
    <lineage>
        <taxon>Eukaryota</taxon>
        <taxon>Viridiplantae</taxon>
        <taxon>Streptophyta</taxon>
        <taxon>Embryophyta</taxon>
        <taxon>Tracheophyta</taxon>
        <taxon>Spermatophyta</taxon>
        <taxon>Magnoliopsida</taxon>
        <taxon>eudicotyledons</taxon>
        <taxon>Gunneridae</taxon>
        <taxon>Pentapetalae</taxon>
        <taxon>asterids</taxon>
        <taxon>lamiids</taxon>
        <taxon>Lamiales</taxon>
        <taxon>Lamiaceae</taxon>
        <taxon>Nepetoideae</taxon>
        <taxon>Mentheae</taxon>
        <taxon>Salviinae</taxon>
        <taxon>Salvia</taxon>
        <taxon>Salvia subgen. Calosphace</taxon>
        <taxon>core Calosphace</taxon>
    </lineage>
</organism>
<dbReference type="InterPro" id="IPR011598">
    <property type="entry name" value="bHLH_dom"/>
</dbReference>